<organism evidence="1 2">
    <name type="scientific">Aequorivita soesokkakensis</name>
    <dbReference type="NCBI Taxonomy" id="1385699"/>
    <lineage>
        <taxon>Bacteria</taxon>
        <taxon>Pseudomonadati</taxon>
        <taxon>Bacteroidota</taxon>
        <taxon>Flavobacteriia</taxon>
        <taxon>Flavobacteriales</taxon>
        <taxon>Flavobacteriaceae</taxon>
        <taxon>Aequorivita</taxon>
    </lineage>
</organism>
<keyword evidence="2" id="KW-1185">Reference proteome</keyword>
<sequence>MTINAQQWQGEFTSKYGNLTFVTETGNEYPNKNIIYGDYGQNGTMVGFLLGNEFIGEFHNGNDSGQFRLQISALQTNREFSGFWGYGNNVNYNSPNRDFWWTGQAKSSSNAMPKNIKTAVWSGKWNTTYGDLILKQIGDKVTGSYKNVGEINATYNKNTKTLKGTFTNNGAVGYLEFQFIGNSFGGKWGWNSAMTEGSWNGNKAFKTNQ</sequence>
<protein>
    <submittedName>
        <fullName evidence="1">Uncharacterized protein</fullName>
    </submittedName>
</protein>
<reference evidence="1 2" key="1">
    <citation type="submission" date="2016-05" db="EMBL/GenBank/DDBJ databases">
        <title>Genome sequencing of Vitellibacter soesokkakensis RSSK-12.</title>
        <authorList>
            <person name="Thevarajoo S."/>
            <person name="Selvaratnam C."/>
            <person name="Goh K.M."/>
            <person name="Chan K.-G."/>
            <person name="Chong C.S."/>
        </authorList>
    </citation>
    <scope>NUCLEOTIDE SEQUENCE [LARGE SCALE GENOMIC DNA]</scope>
    <source>
        <strain evidence="1 2">RSSK-12</strain>
    </source>
</reference>
<gene>
    <name evidence="1" type="ORF">A7A78_02990</name>
</gene>
<dbReference type="EMBL" id="LXIE01000012">
    <property type="protein sequence ID" value="OAD91476.1"/>
    <property type="molecule type" value="Genomic_DNA"/>
</dbReference>
<dbReference type="Proteomes" id="UP000077552">
    <property type="component" value="Unassembled WGS sequence"/>
</dbReference>
<accession>A0A1A9LEV5</accession>
<dbReference type="AlphaFoldDB" id="A0A1A9LEV5"/>
<name>A0A1A9LEV5_9FLAO</name>
<dbReference type="STRING" id="1385699.A7A78_02990"/>
<comment type="caution">
    <text evidence="1">The sequence shown here is derived from an EMBL/GenBank/DDBJ whole genome shotgun (WGS) entry which is preliminary data.</text>
</comment>
<proteinExistence type="predicted"/>
<evidence type="ECO:0000313" key="1">
    <source>
        <dbReference type="EMBL" id="OAD91476.1"/>
    </source>
</evidence>
<evidence type="ECO:0000313" key="2">
    <source>
        <dbReference type="Proteomes" id="UP000077552"/>
    </source>
</evidence>